<evidence type="ECO:0000313" key="1">
    <source>
        <dbReference type="EMBL" id="PUA31300.1"/>
    </source>
</evidence>
<accession>A0A2R7Y178</accession>
<dbReference type="EMBL" id="NDWU01000020">
    <property type="protein sequence ID" value="PUA31300.1"/>
    <property type="molecule type" value="Genomic_DNA"/>
</dbReference>
<protein>
    <submittedName>
        <fullName evidence="1">Uncharacterized protein</fullName>
    </submittedName>
</protein>
<name>A0A2R7Y178_9ARCH</name>
<reference evidence="1 2" key="1">
    <citation type="submission" date="2017-04" db="EMBL/GenBank/DDBJ databases">
        <title>Draft Aigarchaeota genome from a New Zealand hot spring.</title>
        <authorList>
            <person name="Reysenbach A.-L."/>
            <person name="Donaho J.A."/>
            <person name="Gerhart J."/>
            <person name="Kelley J.F."/>
            <person name="Kouba K."/>
            <person name="Podar M."/>
            <person name="Stott M."/>
        </authorList>
    </citation>
    <scope>NUCLEOTIDE SEQUENCE [LARGE SCALE GENOMIC DNA]</scope>
    <source>
        <strain evidence="1">NZ13_MG1</strain>
    </source>
</reference>
<dbReference type="AlphaFoldDB" id="A0A2R7Y178"/>
<evidence type="ECO:0000313" key="2">
    <source>
        <dbReference type="Proteomes" id="UP000244066"/>
    </source>
</evidence>
<dbReference type="Proteomes" id="UP000244066">
    <property type="component" value="Unassembled WGS sequence"/>
</dbReference>
<organism evidence="1 2">
    <name type="scientific">Candidatus Terraquivivens tikiterensis</name>
    <dbReference type="NCBI Taxonomy" id="1980982"/>
    <lineage>
        <taxon>Archaea</taxon>
        <taxon>Nitrososphaerota</taxon>
        <taxon>Candidatus Wolframiiraptoraceae</taxon>
        <taxon>Candidatus Terraquivivens</taxon>
    </lineage>
</organism>
<gene>
    <name evidence="1" type="ORF">B9J98_06810</name>
</gene>
<proteinExistence type="predicted"/>
<sequence>MFTRQALYIQMSMLNRMKGSSGYIKLASMEKRPVSTAGSKKHLRFINILEFLAALSKALLAHSGGPCISVYSATHSKVSALT</sequence>
<comment type="caution">
    <text evidence="1">The sequence shown here is derived from an EMBL/GenBank/DDBJ whole genome shotgun (WGS) entry which is preliminary data.</text>
</comment>